<dbReference type="HAMAP" id="MF_01369_B">
    <property type="entry name" value="Ribosomal_uL23_B"/>
    <property type="match status" value="1"/>
</dbReference>
<dbReference type="EMBL" id="KT007030">
    <property type="protein sequence ID" value="AKQ04146.1"/>
    <property type="molecule type" value="Genomic_DNA"/>
</dbReference>
<keyword evidence="3 6" id="KW-0694">RNA-binding</keyword>
<reference evidence="8" key="1">
    <citation type="journal article" date="2015" name="ISME J.">
        <title>Aquifer environment selects for microbial species cohorts in sediment and groundwater.</title>
        <authorList>
            <person name="Hug L.A."/>
            <person name="Thomas B.C."/>
            <person name="Brown C.T."/>
            <person name="Frischkorn K.R."/>
            <person name="Williams K.H."/>
            <person name="Tringe S.G."/>
            <person name="Banfield J.F."/>
        </authorList>
    </citation>
    <scope>NUCLEOTIDE SEQUENCE</scope>
</reference>
<dbReference type="GO" id="GO:0005840">
    <property type="term" value="C:ribosome"/>
    <property type="evidence" value="ECO:0007669"/>
    <property type="project" value="UniProtKB-KW"/>
</dbReference>
<keyword evidence="4 6" id="KW-0689">Ribosomal protein</keyword>
<evidence type="ECO:0000256" key="6">
    <source>
        <dbReference type="HAMAP-Rule" id="MF_01369"/>
    </source>
</evidence>
<dbReference type="NCBIfam" id="NF004366">
    <property type="entry name" value="PRK05738.3-2"/>
    <property type="match status" value="1"/>
</dbReference>
<dbReference type="GO" id="GO:0019843">
    <property type="term" value="F:rRNA binding"/>
    <property type="evidence" value="ECO:0007669"/>
    <property type="project" value="UniProtKB-UniRule"/>
</dbReference>
<evidence type="ECO:0000313" key="8">
    <source>
        <dbReference type="EMBL" id="AKQ04146.1"/>
    </source>
</evidence>
<protein>
    <recommendedName>
        <fullName evidence="6">Large ribosomal subunit protein uL23</fullName>
    </recommendedName>
</protein>
<dbReference type="PROSITE" id="PS00050">
    <property type="entry name" value="RIBOSOMAL_L23"/>
    <property type="match status" value="1"/>
</dbReference>
<dbReference type="InterPro" id="IPR012677">
    <property type="entry name" value="Nucleotide-bd_a/b_plait_sf"/>
</dbReference>
<organism evidence="8">
    <name type="scientific">uncultured bacterium Rifle_16ft_4_minimus_4226</name>
    <dbReference type="NCBI Taxonomy" id="1665160"/>
    <lineage>
        <taxon>Bacteria</taxon>
        <taxon>environmental samples</taxon>
    </lineage>
</organism>
<name>A0A0H4T8K0_9BACT</name>
<evidence type="ECO:0000256" key="3">
    <source>
        <dbReference type="ARBA" id="ARBA00022884"/>
    </source>
</evidence>
<comment type="similarity">
    <text evidence="1 6 7">Belongs to the universal ribosomal protein uL23 family.</text>
</comment>
<keyword evidence="5 6" id="KW-0687">Ribonucleoprotein</keyword>
<evidence type="ECO:0000256" key="5">
    <source>
        <dbReference type="ARBA" id="ARBA00023274"/>
    </source>
</evidence>
<accession>A0A0H4T8K0</accession>
<dbReference type="PANTHER" id="PTHR11620">
    <property type="entry name" value="60S RIBOSOMAL PROTEIN L23A"/>
    <property type="match status" value="1"/>
</dbReference>
<dbReference type="Gene3D" id="3.30.70.330">
    <property type="match status" value="1"/>
</dbReference>
<evidence type="ECO:0000256" key="7">
    <source>
        <dbReference type="RuleBase" id="RU003934"/>
    </source>
</evidence>
<sequence length="96" mass="10955">MKDPYSIIKKPIITEKSTLLKEAQNKVLFQVATHANKKEIKQAIEKLFGVTVLGVNTLKVRGKVKGLRMRKGKRPDWKKAFVTLKEGDKIEFFEGV</sequence>
<dbReference type="GO" id="GO:0006412">
    <property type="term" value="P:translation"/>
    <property type="evidence" value="ECO:0007669"/>
    <property type="project" value="UniProtKB-UniRule"/>
</dbReference>
<dbReference type="SUPFAM" id="SSF54189">
    <property type="entry name" value="Ribosomal proteins S24e, L23 and L15e"/>
    <property type="match status" value="1"/>
</dbReference>
<evidence type="ECO:0000256" key="4">
    <source>
        <dbReference type="ARBA" id="ARBA00022980"/>
    </source>
</evidence>
<gene>
    <name evidence="6 8" type="primary">rplW</name>
</gene>
<dbReference type="FunFam" id="3.30.70.330:FF:000001">
    <property type="entry name" value="50S ribosomal protein L23"/>
    <property type="match status" value="1"/>
</dbReference>
<dbReference type="NCBIfam" id="NF004363">
    <property type="entry name" value="PRK05738.2-4"/>
    <property type="match status" value="1"/>
</dbReference>
<dbReference type="NCBIfam" id="NF004359">
    <property type="entry name" value="PRK05738.1-3"/>
    <property type="match status" value="1"/>
</dbReference>
<evidence type="ECO:0000256" key="2">
    <source>
        <dbReference type="ARBA" id="ARBA00022730"/>
    </source>
</evidence>
<evidence type="ECO:0000256" key="1">
    <source>
        <dbReference type="ARBA" id="ARBA00006700"/>
    </source>
</evidence>
<proteinExistence type="inferred from homology"/>
<comment type="function">
    <text evidence="6">One of the early assembly proteins it binds 23S rRNA. One of the proteins that surrounds the polypeptide exit tunnel on the outside of the ribosome. Forms the main docking site for trigger factor binding to the ribosome.</text>
</comment>
<dbReference type="GO" id="GO:0003735">
    <property type="term" value="F:structural constituent of ribosome"/>
    <property type="evidence" value="ECO:0007669"/>
    <property type="project" value="InterPro"/>
</dbReference>
<dbReference type="GO" id="GO:1990904">
    <property type="term" value="C:ribonucleoprotein complex"/>
    <property type="evidence" value="ECO:0007669"/>
    <property type="project" value="UniProtKB-KW"/>
</dbReference>
<dbReference type="AlphaFoldDB" id="A0A0H4T8K0"/>
<dbReference type="Pfam" id="PF00276">
    <property type="entry name" value="Ribosomal_L23"/>
    <property type="match status" value="1"/>
</dbReference>
<dbReference type="InterPro" id="IPR001014">
    <property type="entry name" value="Ribosomal_uL23_CS"/>
</dbReference>
<keyword evidence="2 6" id="KW-0699">rRNA-binding</keyword>
<dbReference type="InterPro" id="IPR012678">
    <property type="entry name" value="Ribosomal_uL23/eL15/eS24_sf"/>
</dbReference>
<comment type="subunit">
    <text evidence="6">Part of the 50S ribosomal subunit. Contacts protein L29, and trigger factor when it is bound to the ribosome.</text>
</comment>
<dbReference type="InterPro" id="IPR013025">
    <property type="entry name" value="Ribosomal_uL23-like"/>
</dbReference>